<dbReference type="Proteomes" id="UP000030762">
    <property type="component" value="Unassembled WGS sequence"/>
</dbReference>
<dbReference type="GeneID" id="19955265"/>
<evidence type="ECO:0000313" key="1">
    <source>
        <dbReference type="EMBL" id="EQC27627.1"/>
    </source>
</evidence>
<proteinExistence type="predicted"/>
<keyword evidence="2" id="KW-1185">Reference proteome</keyword>
<accession>T0RDG0</accession>
<name>T0RDG0_SAPDV</name>
<organism evidence="1 2">
    <name type="scientific">Saprolegnia diclina (strain VS20)</name>
    <dbReference type="NCBI Taxonomy" id="1156394"/>
    <lineage>
        <taxon>Eukaryota</taxon>
        <taxon>Sar</taxon>
        <taxon>Stramenopiles</taxon>
        <taxon>Oomycota</taxon>
        <taxon>Saprolegniomycetes</taxon>
        <taxon>Saprolegniales</taxon>
        <taxon>Saprolegniaceae</taxon>
        <taxon>Saprolegnia</taxon>
    </lineage>
</organism>
<protein>
    <submittedName>
        <fullName evidence="1">Uncharacterized protein</fullName>
    </submittedName>
</protein>
<reference evidence="1 2" key="1">
    <citation type="submission" date="2012-04" db="EMBL/GenBank/DDBJ databases">
        <title>The Genome Sequence of Saprolegnia declina VS20.</title>
        <authorList>
            <consortium name="The Broad Institute Genome Sequencing Platform"/>
            <person name="Russ C."/>
            <person name="Nusbaum C."/>
            <person name="Tyler B."/>
            <person name="van West P."/>
            <person name="Dieguez-Uribeondo J."/>
            <person name="de Bruijn I."/>
            <person name="Tripathy S."/>
            <person name="Jiang R."/>
            <person name="Young S.K."/>
            <person name="Zeng Q."/>
            <person name="Gargeya S."/>
            <person name="Fitzgerald M."/>
            <person name="Haas B."/>
            <person name="Abouelleil A."/>
            <person name="Alvarado L."/>
            <person name="Arachchi H.M."/>
            <person name="Berlin A."/>
            <person name="Chapman S.B."/>
            <person name="Goldberg J."/>
            <person name="Griggs A."/>
            <person name="Gujja S."/>
            <person name="Hansen M."/>
            <person name="Howarth C."/>
            <person name="Imamovic A."/>
            <person name="Larimer J."/>
            <person name="McCowen C."/>
            <person name="Montmayeur A."/>
            <person name="Murphy C."/>
            <person name="Neiman D."/>
            <person name="Pearson M."/>
            <person name="Priest M."/>
            <person name="Roberts A."/>
            <person name="Saif S."/>
            <person name="Shea T."/>
            <person name="Sisk P."/>
            <person name="Sykes S."/>
            <person name="Wortman J."/>
            <person name="Nusbaum C."/>
            <person name="Birren B."/>
        </authorList>
    </citation>
    <scope>NUCLEOTIDE SEQUENCE [LARGE SCALE GENOMIC DNA]</scope>
    <source>
        <strain evidence="1 2">VS20</strain>
    </source>
</reference>
<evidence type="ECO:0000313" key="2">
    <source>
        <dbReference type="Proteomes" id="UP000030762"/>
    </source>
</evidence>
<dbReference type="VEuPathDB" id="FungiDB:SDRG_14538"/>
<feature type="non-terminal residue" evidence="1">
    <location>
        <position position="267"/>
    </location>
</feature>
<dbReference type="InParanoid" id="T0RDG0"/>
<gene>
    <name evidence="1" type="ORF">SDRG_14538</name>
</gene>
<dbReference type="AlphaFoldDB" id="T0RDG0"/>
<sequence length="267" mass="29901">MSSYDTASIFTQYCYLDFDQTWEMANSIKRQERCKSMVSNGAVFLASLLRNVNLTMYWGEEFEIGFGSELRQSKAGRALVATFTPPYLAIPDEVAYWTSKGIESYTLQWQNYKSIGLTTTYNIVNAYGAAYSFALQSTATYARFTSATSYIMYWALDSDLAYVWSNRTSMSHKSLLRASSRFAFSNASLQDILIEDWYLPQPPWSANYALVSSLLGPFGSIDMVYVTVPSTLRQFVQTILSVAAPARQRHSDAYMAISSTSGTAPAP</sequence>
<dbReference type="RefSeq" id="XP_008618895.1">
    <property type="nucleotide sequence ID" value="XM_008620673.1"/>
</dbReference>
<dbReference type="EMBL" id="JH767205">
    <property type="protein sequence ID" value="EQC27627.1"/>
    <property type="molecule type" value="Genomic_DNA"/>
</dbReference>